<dbReference type="EC" id="4.3.1.19" evidence="6"/>
<keyword evidence="7" id="KW-1185">Reference proteome</keyword>
<dbReference type="SUPFAM" id="SSF53686">
    <property type="entry name" value="Tryptophan synthase beta subunit-like PLP-dependent enzymes"/>
    <property type="match status" value="1"/>
</dbReference>
<dbReference type="GO" id="GO:0005524">
    <property type="term" value="F:ATP binding"/>
    <property type="evidence" value="ECO:0007669"/>
    <property type="project" value="TreeGrafter"/>
</dbReference>
<dbReference type="GO" id="GO:0030378">
    <property type="term" value="F:serine racemase activity"/>
    <property type="evidence" value="ECO:0007669"/>
    <property type="project" value="TreeGrafter"/>
</dbReference>
<protein>
    <submittedName>
        <fullName evidence="6">L-threonine dehydratase catabolic TdcB</fullName>
        <ecNumber evidence="6">4.3.1.19</ecNumber>
    </submittedName>
</protein>
<comment type="similarity">
    <text evidence="2">Belongs to the serine/threonine dehydratase family.</text>
</comment>
<evidence type="ECO:0000256" key="4">
    <source>
        <dbReference type="ARBA" id="ARBA00023239"/>
    </source>
</evidence>
<dbReference type="Gene3D" id="3.40.50.1100">
    <property type="match status" value="2"/>
</dbReference>
<dbReference type="Proteomes" id="UP000095228">
    <property type="component" value="Chromosome"/>
</dbReference>
<dbReference type="GO" id="GO:0070179">
    <property type="term" value="P:D-serine biosynthetic process"/>
    <property type="evidence" value="ECO:0007669"/>
    <property type="project" value="TreeGrafter"/>
</dbReference>
<reference evidence="6 7" key="1">
    <citation type="submission" date="2016-06" db="EMBL/GenBank/DDBJ databases">
        <title>Three novel species with peptidoglycan cell walls form the new genus Lacunisphaera gen. nov. in the family Opitutaceae of the verrucomicrobial subdivision 4.</title>
        <authorList>
            <person name="Rast P."/>
            <person name="Gloeckner I."/>
            <person name="Jogler M."/>
            <person name="Boedeker C."/>
            <person name="Jeske O."/>
            <person name="Wiegand S."/>
            <person name="Reinhardt R."/>
            <person name="Schumann P."/>
            <person name="Rohde M."/>
            <person name="Spring S."/>
            <person name="Gloeckner F.O."/>
            <person name="Jogler C."/>
        </authorList>
    </citation>
    <scope>NUCLEOTIDE SEQUENCE [LARGE SCALE GENOMIC DNA]</scope>
    <source>
        <strain evidence="6 7">IG16b</strain>
    </source>
</reference>
<dbReference type="PATRIC" id="fig|1838286.3.peg.1887"/>
<dbReference type="Pfam" id="PF00291">
    <property type="entry name" value="PALP"/>
    <property type="match status" value="1"/>
</dbReference>
<evidence type="ECO:0000313" key="7">
    <source>
        <dbReference type="Proteomes" id="UP000095228"/>
    </source>
</evidence>
<dbReference type="FunFam" id="3.40.50.1100:FF:000005">
    <property type="entry name" value="Threonine dehydratase catabolic"/>
    <property type="match status" value="1"/>
</dbReference>
<dbReference type="GO" id="GO:0000287">
    <property type="term" value="F:magnesium ion binding"/>
    <property type="evidence" value="ECO:0007669"/>
    <property type="project" value="TreeGrafter"/>
</dbReference>
<dbReference type="STRING" id="1838286.Verru16b_01875"/>
<dbReference type="GO" id="GO:0018114">
    <property type="term" value="F:threonine racemase activity"/>
    <property type="evidence" value="ECO:0007669"/>
    <property type="project" value="TreeGrafter"/>
</dbReference>
<name>A0A1D8AVD2_9BACT</name>
<accession>A0A1D8AVD2</accession>
<dbReference type="InterPro" id="IPR001926">
    <property type="entry name" value="TrpB-like_PALP"/>
</dbReference>
<dbReference type="PANTHER" id="PTHR43050">
    <property type="entry name" value="SERINE / THREONINE RACEMASE FAMILY MEMBER"/>
    <property type="match status" value="1"/>
</dbReference>
<evidence type="ECO:0000256" key="2">
    <source>
        <dbReference type="ARBA" id="ARBA00010869"/>
    </source>
</evidence>
<keyword evidence="3" id="KW-0663">Pyridoxal phosphate</keyword>
<evidence type="ECO:0000256" key="3">
    <source>
        <dbReference type="ARBA" id="ARBA00022898"/>
    </source>
</evidence>
<evidence type="ECO:0000256" key="1">
    <source>
        <dbReference type="ARBA" id="ARBA00001933"/>
    </source>
</evidence>
<organism evidence="6 7">
    <name type="scientific">Lacunisphaera limnophila</name>
    <dbReference type="NCBI Taxonomy" id="1838286"/>
    <lineage>
        <taxon>Bacteria</taxon>
        <taxon>Pseudomonadati</taxon>
        <taxon>Verrucomicrobiota</taxon>
        <taxon>Opitutia</taxon>
        <taxon>Opitutales</taxon>
        <taxon>Opitutaceae</taxon>
        <taxon>Lacunisphaera</taxon>
    </lineage>
</organism>
<dbReference type="InterPro" id="IPR036052">
    <property type="entry name" value="TrpB-like_PALP_sf"/>
</dbReference>
<dbReference type="AlphaFoldDB" id="A0A1D8AVD2"/>
<dbReference type="GO" id="GO:0003941">
    <property type="term" value="F:L-serine ammonia-lyase activity"/>
    <property type="evidence" value="ECO:0007669"/>
    <property type="project" value="TreeGrafter"/>
</dbReference>
<dbReference type="GO" id="GO:0030170">
    <property type="term" value="F:pyridoxal phosphate binding"/>
    <property type="evidence" value="ECO:0007669"/>
    <property type="project" value="TreeGrafter"/>
</dbReference>
<dbReference type="GO" id="GO:0004794">
    <property type="term" value="F:threonine deaminase activity"/>
    <property type="evidence" value="ECO:0007669"/>
    <property type="project" value="UniProtKB-EC"/>
</dbReference>
<evidence type="ECO:0000313" key="6">
    <source>
        <dbReference type="EMBL" id="AOS44806.1"/>
    </source>
</evidence>
<comment type="cofactor">
    <cofactor evidence="1">
        <name>pyridoxal 5'-phosphate</name>
        <dbReference type="ChEBI" id="CHEBI:597326"/>
    </cofactor>
</comment>
<proteinExistence type="inferred from homology"/>
<dbReference type="PANTHER" id="PTHR43050:SF1">
    <property type="entry name" value="SERINE RACEMASE"/>
    <property type="match status" value="1"/>
</dbReference>
<gene>
    <name evidence="6" type="primary">tdcB_2</name>
    <name evidence="6" type="ORF">Verru16b_01875</name>
</gene>
<dbReference type="EMBL" id="CP016094">
    <property type="protein sequence ID" value="AOS44806.1"/>
    <property type="molecule type" value="Genomic_DNA"/>
</dbReference>
<sequence length="351" mass="37231">MQSVAKIPPLFCVFLCLFVARLRRLSSLDLAAIRAAHERIRPFIKRTPVLTGERLDTATGAALFLKCENFQEAGAFKSRGACNAVFSLTDAEAATGVVTHSSGNHAAALARAAQLRGITAHIVMPVGAARSKVRNVGHYGGWITFCEPNLTAREEACARVSRQTGATIVHPFDDLRVAAGQGTAALELLEDAADLDVILCPVGGGGLLCGTAVAAKALYPKIQIIGVEPELANDVQQSFRAGRRIAIPTPATIADGLRTNCTGEKNFPLIQQYVDDIVTVTEAGIVAAMRAVWEALHMVIEPSAAVPYAALMEQKIPVAGRRIGLLVTGGNADLDQLPWLNPEVEPGLRMG</sequence>
<dbReference type="KEGG" id="obg:Verru16b_01875"/>
<dbReference type="CDD" id="cd01562">
    <property type="entry name" value="Thr-dehyd"/>
    <property type="match status" value="1"/>
</dbReference>
<feature type="domain" description="Tryptophan synthase beta chain-like PALP" evidence="5">
    <location>
        <begin position="40"/>
        <end position="329"/>
    </location>
</feature>
<keyword evidence="4 6" id="KW-0456">Lyase</keyword>
<evidence type="ECO:0000259" key="5">
    <source>
        <dbReference type="Pfam" id="PF00291"/>
    </source>
</evidence>
<dbReference type="FunFam" id="3.40.50.1100:FF:000007">
    <property type="entry name" value="L-threonine dehydratase catabolic TdcB"/>
    <property type="match status" value="1"/>
</dbReference>